<accession>A0A7E4URI8</accession>
<dbReference type="WBParaSite" id="Pan_g11825.t1">
    <property type="protein sequence ID" value="Pan_g11825.t1"/>
    <property type="gene ID" value="Pan_g11825"/>
</dbReference>
<proteinExistence type="predicted"/>
<dbReference type="Proteomes" id="UP000492821">
    <property type="component" value="Unassembled WGS sequence"/>
</dbReference>
<reference evidence="1" key="1">
    <citation type="journal article" date="2013" name="Genetics">
        <title>The draft genome and transcriptome of Panagrellus redivivus are shaped by the harsh demands of a free-living lifestyle.</title>
        <authorList>
            <person name="Srinivasan J."/>
            <person name="Dillman A.R."/>
            <person name="Macchietto M.G."/>
            <person name="Heikkinen L."/>
            <person name="Lakso M."/>
            <person name="Fracchia K.M."/>
            <person name="Antoshechkin I."/>
            <person name="Mortazavi A."/>
            <person name="Wong G."/>
            <person name="Sternberg P.W."/>
        </authorList>
    </citation>
    <scope>NUCLEOTIDE SEQUENCE [LARGE SCALE GENOMIC DNA]</scope>
    <source>
        <strain evidence="1">MT8872</strain>
    </source>
</reference>
<sequence>MGAFKSDEGFLAVLKGIVASWVEENRIECDASRQMVAVFKVRRTAASFWWGQSAGRGWQGAIWVAKGVLRDVVVILD</sequence>
<keyword evidence="1" id="KW-1185">Reference proteome</keyword>
<name>A0A7E4URI8_PANRE</name>
<dbReference type="AlphaFoldDB" id="A0A7E4URI8"/>
<evidence type="ECO:0000313" key="1">
    <source>
        <dbReference type="Proteomes" id="UP000492821"/>
    </source>
</evidence>
<organism evidence="1 2">
    <name type="scientific">Panagrellus redivivus</name>
    <name type="common">Microworm</name>
    <dbReference type="NCBI Taxonomy" id="6233"/>
    <lineage>
        <taxon>Eukaryota</taxon>
        <taxon>Metazoa</taxon>
        <taxon>Ecdysozoa</taxon>
        <taxon>Nematoda</taxon>
        <taxon>Chromadorea</taxon>
        <taxon>Rhabditida</taxon>
        <taxon>Tylenchina</taxon>
        <taxon>Panagrolaimomorpha</taxon>
        <taxon>Panagrolaimoidea</taxon>
        <taxon>Panagrolaimidae</taxon>
        <taxon>Panagrellus</taxon>
    </lineage>
</organism>
<protein>
    <submittedName>
        <fullName evidence="2">Transposase</fullName>
    </submittedName>
</protein>
<evidence type="ECO:0000313" key="2">
    <source>
        <dbReference type="WBParaSite" id="Pan_g11825.t1"/>
    </source>
</evidence>
<reference evidence="2" key="2">
    <citation type="submission" date="2020-10" db="UniProtKB">
        <authorList>
            <consortium name="WormBaseParasite"/>
        </authorList>
    </citation>
    <scope>IDENTIFICATION</scope>
</reference>